<dbReference type="Proteomes" id="UP000245790">
    <property type="component" value="Unassembled WGS sequence"/>
</dbReference>
<dbReference type="AlphaFoldDB" id="A0A316GEA4"/>
<comment type="caution">
    <text evidence="1">The sequence shown here is derived from an EMBL/GenBank/DDBJ whole genome shotgun (WGS) entry which is preliminary data.</text>
</comment>
<organism evidence="1 2">
    <name type="scientific">Pleionea mediterranea</name>
    <dbReference type="NCBI Taxonomy" id="523701"/>
    <lineage>
        <taxon>Bacteria</taxon>
        <taxon>Pseudomonadati</taxon>
        <taxon>Pseudomonadota</taxon>
        <taxon>Gammaproteobacteria</taxon>
        <taxon>Oceanospirillales</taxon>
        <taxon>Pleioneaceae</taxon>
        <taxon>Pleionea</taxon>
    </lineage>
</organism>
<evidence type="ECO:0000313" key="2">
    <source>
        <dbReference type="Proteomes" id="UP000245790"/>
    </source>
</evidence>
<proteinExistence type="predicted"/>
<evidence type="ECO:0000313" key="1">
    <source>
        <dbReference type="EMBL" id="PWK52987.1"/>
    </source>
</evidence>
<name>A0A316GEA4_9GAMM</name>
<keyword evidence="2" id="KW-1185">Reference proteome</keyword>
<sequence>MHSASEESKAFGVKMSHLFPLLRVRFFWGCKISSHSIYDSATFRTDTSFAFRFIWLLEALAARKTGMSYQIFRTTIMSMRFWRSNDTSTSFLSYFHASILFFVHGHLFTRLTVYYIHESSNKPLSMFAY</sequence>
<dbReference type="EMBL" id="QGGU01000004">
    <property type="protein sequence ID" value="PWK52987.1"/>
    <property type="molecule type" value="Genomic_DNA"/>
</dbReference>
<reference evidence="1 2" key="1">
    <citation type="submission" date="2018-05" db="EMBL/GenBank/DDBJ databases">
        <title>Genomic Encyclopedia of Type Strains, Phase IV (KMG-IV): sequencing the most valuable type-strain genomes for metagenomic binning, comparative biology and taxonomic classification.</title>
        <authorList>
            <person name="Goeker M."/>
        </authorList>
    </citation>
    <scope>NUCLEOTIDE SEQUENCE [LARGE SCALE GENOMIC DNA]</scope>
    <source>
        <strain evidence="1 2">DSM 25350</strain>
    </source>
</reference>
<gene>
    <name evidence="1" type="ORF">C8D97_104205</name>
</gene>
<protein>
    <submittedName>
        <fullName evidence="1">Uncharacterized protein</fullName>
    </submittedName>
</protein>
<accession>A0A316GEA4</accession>